<keyword evidence="2" id="KW-1133">Transmembrane helix</keyword>
<feature type="transmembrane region" description="Helical" evidence="2">
    <location>
        <begin position="127"/>
        <end position="145"/>
    </location>
</feature>
<keyword evidence="2" id="KW-0812">Transmembrane</keyword>
<dbReference type="EMBL" id="VIWU01000001">
    <property type="protein sequence ID" value="TWF81606.1"/>
    <property type="molecule type" value="Genomic_DNA"/>
</dbReference>
<feature type="transmembrane region" description="Helical" evidence="2">
    <location>
        <begin position="259"/>
        <end position="279"/>
    </location>
</feature>
<dbReference type="Proteomes" id="UP000321261">
    <property type="component" value="Unassembled WGS sequence"/>
</dbReference>
<evidence type="ECO:0000313" key="4">
    <source>
        <dbReference type="Proteomes" id="UP000321261"/>
    </source>
</evidence>
<dbReference type="AlphaFoldDB" id="A0A561T3B7"/>
<evidence type="ECO:0000256" key="2">
    <source>
        <dbReference type="SAM" id="Phobius"/>
    </source>
</evidence>
<sequence>MRPDHFGRTHPDPREDPPTVVLDPSRAPTEELLQVGPETHRIPTVNGAASGHPGSVDPVGADPEGINPDSVDPDSEADTDGIPVVRPGGGAPDGRAMALSALIGSAGALIGWLVAAHLVPIDGVGDAQPVVSLLLLVGGLAPLAIRSMRRQRPGRLAWLALPVVAPVSAVVGLGCGLLVPRLGSAAAAPGLAPITGPLLVALGCAGWGVLSAHDGVLVAAGKPRWVLWRSALLVPAQIGALVALCGVAGLGAYGVVLSWLGPIGACVVLGIALVPVLVARTPVPAGEVATPAALSLVGAALLYHLVPVVVTVRFGPETGAAFFVAWQVFVVVDLAAAYTVHALSAAVVREPRRTAELVARARRRLLIVFLPVIALGVALAGPLLTAFGAAYAEAGDLLRLMLLGLAFRLVVTHELGVRQALGHGVGFDRLQLFGAVLVLVVAIALPVGAVGVTELRLVAIGYIIVQVACAAAVLVIPAARRTDVEVRAP</sequence>
<feature type="compositionally biased region" description="Basic and acidic residues" evidence="1">
    <location>
        <begin position="1"/>
        <end position="17"/>
    </location>
</feature>
<feature type="transmembrane region" description="Helical" evidence="2">
    <location>
        <begin position="231"/>
        <end position="253"/>
    </location>
</feature>
<dbReference type="OrthoDB" id="3579243at2"/>
<feature type="transmembrane region" description="Helical" evidence="2">
    <location>
        <begin position="365"/>
        <end position="391"/>
    </location>
</feature>
<keyword evidence="4" id="KW-1185">Reference proteome</keyword>
<accession>A0A561T3B7</accession>
<organism evidence="3 4">
    <name type="scientific">Pseudonocardia hierapolitana</name>
    <dbReference type="NCBI Taxonomy" id="1128676"/>
    <lineage>
        <taxon>Bacteria</taxon>
        <taxon>Bacillati</taxon>
        <taxon>Actinomycetota</taxon>
        <taxon>Actinomycetes</taxon>
        <taxon>Pseudonocardiales</taxon>
        <taxon>Pseudonocardiaceae</taxon>
        <taxon>Pseudonocardia</taxon>
    </lineage>
</organism>
<feature type="transmembrane region" description="Helical" evidence="2">
    <location>
        <begin position="96"/>
        <end position="115"/>
    </location>
</feature>
<feature type="transmembrane region" description="Helical" evidence="2">
    <location>
        <begin position="320"/>
        <end position="344"/>
    </location>
</feature>
<evidence type="ECO:0000256" key="1">
    <source>
        <dbReference type="SAM" id="MobiDB-lite"/>
    </source>
</evidence>
<evidence type="ECO:0000313" key="3">
    <source>
        <dbReference type="EMBL" id="TWF81606.1"/>
    </source>
</evidence>
<proteinExistence type="predicted"/>
<feature type="transmembrane region" description="Helical" evidence="2">
    <location>
        <begin position="191"/>
        <end position="210"/>
    </location>
</feature>
<feature type="transmembrane region" description="Helical" evidence="2">
    <location>
        <begin position="429"/>
        <end position="451"/>
    </location>
</feature>
<feature type="transmembrane region" description="Helical" evidence="2">
    <location>
        <begin position="397"/>
        <end position="417"/>
    </location>
</feature>
<feature type="transmembrane region" description="Helical" evidence="2">
    <location>
        <begin position="457"/>
        <end position="479"/>
    </location>
</feature>
<feature type="transmembrane region" description="Helical" evidence="2">
    <location>
        <begin position="291"/>
        <end position="314"/>
    </location>
</feature>
<reference evidence="3 4" key="1">
    <citation type="submission" date="2019-06" db="EMBL/GenBank/DDBJ databases">
        <title>Sequencing the genomes of 1000 actinobacteria strains.</title>
        <authorList>
            <person name="Klenk H.-P."/>
        </authorList>
    </citation>
    <scope>NUCLEOTIDE SEQUENCE [LARGE SCALE GENOMIC DNA]</scope>
    <source>
        <strain evidence="3 4">DSM 45671</strain>
    </source>
</reference>
<protein>
    <submittedName>
        <fullName evidence="3">O-antigen/teichoic acid export membrane protein</fullName>
    </submittedName>
</protein>
<feature type="transmembrane region" description="Helical" evidence="2">
    <location>
        <begin position="157"/>
        <end position="179"/>
    </location>
</feature>
<feature type="region of interest" description="Disordered" evidence="1">
    <location>
        <begin position="1"/>
        <end position="89"/>
    </location>
</feature>
<comment type="caution">
    <text evidence="3">The sequence shown here is derived from an EMBL/GenBank/DDBJ whole genome shotgun (WGS) entry which is preliminary data.</text>
</comment>
<keyword evidence="2" id="KW-0472">Membrane</keyword>
<name>A0A561T3B7_9PSEU</name>
<gene>
    <name evidence="3" type="ORF">FHX44_117551</name>
</gene>